<dbReference type="InParanoid" id="A0A2P5EP73"/>
<name>A0A2P5EP73_TREOI</name>
<reference evidence="2" key="1">
    <citation type="submission" date="2016-06" db="EMBL/GenBank/DDBJ databases">
        <title>Parallel loss of symbiosis genes in relatives of nitrogen-fixing non-legume Parasponia.</title>
        <authorList>
            <person name="Van Velzen R."/>
            <person name="Holmer R."/>
            <person name="Bu F."/>
            <person name="Rutten L."/>
            <person name="Van Zeijl A."/>
            <person name="Liu W."/>
            <person name="Santuari L."/>
            <person name="Cao Q."/>
            <person name="Sharma T."/>
            <person name="Shen D."/>
            <person name="Roswanjaya Y."/>
            <person name="Wardhani T."/>
            <person name="Kalhor M.S."/>
            <person name="Jansen J."/>
            <person name="Van den Hoogen J."/>
            <person name="Gungor B."/>
            <person name="Hartog M."/>
            <person name="Hontelez J."/>
            <person name="Verver J."/>
            <person name="Yang W.-C."/>
            <person name="Schijlen E."/>
            <person name="Repin R."/>
            <person name="Schilthuizen M."/>
            <person name="Schranz E."/>
            <person name="Heidstra R."/>
            <person name="Miyata K."/>
            <person name="Fedorova E."/>
            <person name="Kohlen W."/>
            <person name="Bisseling T."/>
            <person name="Smit S."/>
            <person name="Geurts R."/>
        </authorList>
    </citation>
    <scope>NUCLEOTIDE SEQUENCE [LARGE SCALE GENOMIC DNA]</scope>
    <source>
        <strain evidence="2">cv. RG33-2</strain>
    </source>
</reference>
<dbReference type="Proteomes" id="UP000237000">
    <property type="component" value="Unassembled WGS sequence"/>
</dbReference>
<organism evidence="1 2">
    <name type="scientific">Trema orientale</name>
    <name type="common">Charcoal tree</name>
    <name type="synonym">Celtis orientalis</name>
    <dbReference type="NCBI Taxonomy" id="63057"/>
    <lineage>
        <taxon>Eukaryota</taxon>
        <taxon>Viridiplantae</taxon>
        <taxon>Streptophyta</taxon>
        <taxon>Embryophyta</taxon>
        <taxon>Tracheophyta</taxon>
        <taxon>Spermatophyta</taxon>
        <taxon>Magnoliopsida</taxon>
        <taxon>eudicotyledons</taxon>
        <taxon>Gunneridae</taxon>
        <taxon>Pentapetalae</taxon>
        <taxon>rosids</taxon>
        <taxon>fabids</taxon>
        <taxon>Rosales</taxon>
        <taxon>Cannabaceae</taxon>
        <taxon>Trema</taxon>
    </lineage>
</organism>
<dbReference type="AlphaFoldDB" id="A0A2P5EP73"/>
<proteinExistence type="predicted"/>
<dbReference type="EMBL" id="JXTC01000118">
    <property type="protein sequence ID" value="PON87371.1"/>
    <property type="molecule type" value="Genomic_DNA"/>
</dbReference>
<accession>A0A2P5EP73</accession>
<evidence type="ECO:0000313" key="2">
    <source>
        <dbReference type="Proteomes" id="UP000237000"/>
    </source>
</evidence>
<comment type="caution">
    <text evidence="1">The sequence shown here is derived from an EMBL/GenBank/DDBJ whole genome shotgun (WGS) entry which is preliminary data.</text>
</comment>
<gene>
    <name evidence="1" type="ORF">TorRG33x02_168630</name>
</gene>
<protein>
    <submittedName>
        <fullName evidence="1">Uncharacterized protein</fullName>
    </submittedName>
</protein>
<evidence type="ECO:0000313" key="1">
    <source>
        <dbReference type="EMBL" id="PON87371.1"/>
    </source>
</evidence>
<keyword evidence="2" id="KW-1185">Reference proteome</keyword>
<sequence length="95" mass="10795">MENGFLVKEVEVDSFLFSFGHDVEWDMVQEGEPRHFNCSLLVLKKSMNETVGMLLGNKLGSPIEVEKDDNGSCLGRFLRVQDWSYGTRLYSEGDS</sequence>
<dbReference type="OrthoDB" id="1750606at2759"/>